<name>A0A5M8Q1C5_9LECA</name>
<dbReference type="InterPro" id="IPR055936">
    <property type="entry name" value="DUF7514"/>
</dbReference>
<dbReference type="PANTHER" id="PTHR39611:SF1">
    <property type="entry name" value="HYDROXYPROLINE-RICH GLYCOPROTEIN DZ-HRGP"/>
    <property type="match status" value="1"/>
</dbReference>
<feature type="compositionally biased region" description="Basic and acidic residues" evidence="1">
    <location>
        <begin position="618"/>
        <end position="634"/>
    </location>
</feature>
<dbReference type="EMBL" id="VXIT01000002">
    <property type="protein sequence ID" value="KAA6414774.1"/>
    <property type="molecule type" value="Genomic_DNA"/>
</dbReference>
<proteinExistence type="predicted"/>
<comment type="caution">
    <text evidence="3">The sequence shown here is derived from an EMBL/GenBank/DDBJ whole genome shotgun (WGS) entry which is preliminary data.</text>
</comment>
<accession>A0A5M8Q1C5</accession>
<dbReference type="Proteomes" id="UP000324767">
    <property type="component" value="Unassembled WGS sequence"/>
</dbReference>
<sequence>MAFPPPSEDPPFFEYSDPRMHYPSGYTPAEAQTSRPPASSSTPTHTNNMQEPSRYRQSQQPIREAVSSAAHHADDPNQISPEVISRITESVLKQLKTSGLDAGTPAPPSQQQYPPPPLQPAPQPLQPAPQPLQPAPQPLQPAPQPLQPAPQSPSAHSGYSPNMTNRVYTPPSPNKHSEFSHYDSELSQSAVPHSPPYNARRPGSPTGVESGPNGTRPRGPERLSTGKEETTLEKVWGQLFDEGGNPTVRLGQLLRGLAVHIIEDYEPCHSIVITPAKMLKYYEDVKLPNEIYPWHVVFDDERSSISRMYRDLACQHHLVQERYNERPDIASLTPVGFERWVTILLQAHPDLEYERLQKAVLDMPISNPDDKKERFPKEISRRLFPISVDRKARERFEKAVADHAKVEIPRQTNRAYTPPRTNLEPSPIHPPYTGAESTYVPPSLERERKPYATIPTESAIDDTVPLPAPPQQKPLERERQPYTAQPGGGKTYEDDLRARGESLRPVRSNSSSSNARPIATTLSQRAQGIPPQDPSHRQQRGMNNAAPSRRYRSPSISTDFRHSDGNLPYQPPYLSPEQSFEDRTADDLGLGRTKSARQGPDPDPGRNYVESPRAGGGRYERGGEGMGARGEHRPSYGGEEEYYRSGGRGRGRAGQGQGSGRDYSQPYSGGGPGYR</sequence>
<feature type="compositionally biased region" description="Polar residues" evidence="1">
    <location>
        <begin position="47"/>
        <end position="61"/>
    </location>
</feature>
<feature type="domain" description="DUF7514" evidence="2">
    <location>
        <begin position="237"/>
        <end position="399"/>
    </location>
</feature>
<feature type="compositionally biased region" description="Basic and acidic residues" evidence="1">
    <location>
        <begin position="491"/>
        <end position="504"/>
    </location>
</feature>
<evidence type="ECO:0000256" key="1">
    <source>
        <dbReference type="SAM" id="MobiDB-lite"/>
    </source>
</evidence>
<organism evidence="3 4">
    <name type="scientific">Lasallia pustulata</name>
    <dbReference type="NCBI Taxonomy" id="136370"/>
    <lineage>
        <taxon>Eukaryota</taxon>
        <taxon>Fungi</taxon>
        <taxon>Dikarya</taxon>
        <taxon>Ascomycota</taxon>
        <taxon>Pezizomycotina</taxon>
        <taxon>Lecanoromycetes</taxon>
        <taxon>OSLEUM clade</taxon>
        <taxon>Umbilicariomycetidae</taxon>
        <taxon>Umbilicariales</taxon>
        <taxon>Umbilicariaceae</taxon>
        <taxon>Lasallia</taxon>
    </lineage>
</organism>
<dbReference type="OrthoDB" id="5413703at2759"/>
<feature type="compositionally biased region" description="Low complexity" evidence="1">
    <location>
        <begin position="33"/>
        <end position="46"/>
    </location>
</feature>
<dbReference type="Pfam" id="PF24355">
    <property type="entry name" value="DUF7514"/>
    <property type="match status" value="1"/>
</dbReference>
<feature type="compositionally biased region" description="Basic and acidic residues" evidence="1">
    <location>
        <begin position="175"/>
        <end position="184"/>
    </location>
</feature>
<feature type="region of interest" description="Disordered" evidence="1">
    <location>
        <begin position="1"/>
        <end position="230"/>
    </location>
</feature>
<feature type="compositionally biased region" description="Polar residues" evidence="1">
    <location>
        <begin position="410"/>
        <end position="424"/>
    </location>
</feature>
<feature type="compositionally biased region" description="Basic and acidic residues" evidence="1">
    <location>
        <begin position="218"/>
        <end position="230"/>
    </location>
</feature>
<feature type="compositionally biased region" description="Polar residues" evidence="1">
    <location>
        <begin position="157"/>
        <end position="167"/>
    </location>
</feature>
<protein>
    <recommendedName>
        <fullName evidence="2">DUF7514 domain-containing protein</fullName>
    </recommendedName>
</protein>
<gene>
    <name evidence="3" type="ORF">FRX48_01524</name>
</gene>
<evidence type="ECO:0000259" key="2">
    <source>
        <dbReference type="Pfam" id="PF24355"/>
    </source>
</evidence>
<feature type="compositionally biased region" description="Gly residues" evidence="1">
    <location>
        <begin position="646"/>
        <end position="659"/>
    </location>
</feature>
<evidence type="ECO:0000313" key="4">
    <source>
        <dbReference type="Proteomes" id="UP000324767"/>
    </source>
</evidence>
<evidence type="ECO:0000313" key="3">
    <source>
        <dbReference type="EMBL" id="KAA6414774.1"/>
    </source>
</evidence>
<feature type="region of interest" description="Disordered" evidence="1">
    <location>
        <begin position="410"/>
        <end position="675"/>
    </location>
</feature>
<feature type="compositionally biased region" description="Pro residues" evidence="1">
    <location>
        <begin position="105"/>
        <end position="151"/>
    </location>
</feature>
<dbReference type="PANTHER" id="PTHR39611">
    <property type="entry name" value="HYDROXYPROLINE-RICH GLYCOPROTEIN DZ-HRGP-RELATED"/>
    <property type="match status" value="1"/>
</dbReference>
<dbReference type="AlphaFoldDB" id="A0A5M8Q1C5"/>
<reference evidence="3 4" key="1">
    <citation type="submission" date="2019-09" db="EMBL/GenBank/DDBJ databases">
        <title>The hologenome of the rock-dwelling lichen Lasallia pustulata.</title>
        <authorList>
            <person name="Greshake Tzovaras B."/>
            <person name="Segers F."/>
            <person name="Bicker A."/>
            <person name="Dal Grande F."/>
            <person name="Otte J."/>
            <person name="Hankeln T."/>
            <person name="Schmitt I."/>
            <person name="Ebersberger I."/>
        </authorList>
    </citation>
    <scope>NUCLEOTIDE SEQUENCE [LARGE SCALE GENOMIC DNA]</scope>
    <source>
        <strain evidence="3">A1-1</strain>
    </source>
</reference>